<proteinExistence type="predicted"/>
<evidence type="ECO:0000313" key="2">
    <source>
        <dbReference type="WBParaSite" id="nRc.2.0.1.t29066-RA"/>
    </source>
</evidence>
<accession>A0A915JS48</accession>
<name>A0A915JS48_ROMCU</name>
<protein>
    <submittedName>
        <fullName evidence="2">Uncharacterized protein</fullName>
    </submittedName>
</protein>
<sequence>MFLCLNKSPTNKVLRTQDASLPNKLEEKMWLEIFIDVALMTAEQYASNERKMARLIRVPFAL</sequence>
<dbReference type="WBParaSite" id="nRc.2.0.1.t29066-RA">
    <property type="protein sequence ID" value="nRc.2.0.1.t29066-RA"/>
    <property type="gene ID" value="nRc.2.0.1.g29066"/>
</dbReference>
<dbReference type="AlphaFoldDB" id="A0A915JS48"/>
<dbReference type="Proteomes" id="UP000887565">
    <property type="component" value="Unplaced"/>
</dbReference>
<organism evidence="1 2">
    <name type="scientific">Romanomermis culicivorax</name>
    <name type="common">Nematode worm</name>
    <dbReference type="NCBI Taxonomy" id="13658"/>
    <lineage>
        <taxon>Eukaryota</taxon>
        <taxon>Metazoa</taxon>
        <taxon>Ecdysozoa</taxon>
        <taxon>Nematoda</taxon>
        <taxon>Enoplea</taxon>
        <taxon>Dorylaimia</taxon>
        <taxon>Mermithida</taxon>
        <taxon>Mermithoidea</taxon>
        <taxon>Mermithidae</taxon>
        <taxon>Romanomermis</taxon>
    </lineage>
</organism>
<evidence type="ECO:0000313" key="1">
    <source>
        <dbReference type="Proteomes" id="UP000887565"/>
    </source>
</evidence>
<reference evidence="2" key="1">
    <citation type="submission" date="2022-11" db="UniProtKB">
        <authorList>
            <consortium name="WormBaseParasite"/>
        </authorList>
    </citation>
    <scope>IDENTIFICATION</scope>
</reference>
<keyword evidence="1" id="KW-1185">Reference proteome</keyword>